<keyword evidence="5" id="KW-1185">Reference proteome</keyword>
<keyword evidence="2" id="KW-1133">Transmembrane helix</keyword>
<proteinExistence type="predicted"/>
<feature type="transmembrane region" description="Helical" evidence="2">
    <location>
        <begin position="34"/>
        <end position="52"/>
    </location>
</feature>
<feature type="signal peptide" evidence="3">
    <location>
        <begin position="1"/>
        <end position="24"/>
    </location>
</feature>
<gene>
    <name evidence="4" type="ORF">AKAME5_001501400</name>
</gene>
<name>A0AAD3N0I0_LATJO</name>
<keyword evidence="2" id="KW-0472">Membrane</keyword>
<dbReference type="EMBL" id="BRZM01000061">
    <property type="protein sequence ID" value="GLD63386.1"/>
    <property type="molecule type" value="Genomic_DNA"/>
</dbReference>
<protein>
    <recommendedName>
        <fullName evidence="6">FXYD domain-containing ion transport regulator</fullName>
    </recommendedName>
</protein>
<evidence type="ECO:0000256" key="1">
    <source>
        <dbReference type="SAM" id="MobiDB-lite"/>
    </source>
</evidence>
<keyword evidence="3" id="KW-0732">Signal</keyword>
<reference evidence="4" key="1">
    <citation type="submission" date="2022-08" db="EMBL/GenBank/DDBJ databases">
        <title>Genome sequencing of akame (Lates japonicus).</title>
        <authorList>
            <person name="Hashiguchi Y."/>
            <person name="Takahashi H."/>
        </authorList>
    </citation>
    <scope>NUCLEOTIDE SEQUENCE</scope>
    <source>
        <strain evidence="4">Kochi</strain>
    </source>
</reference>
<evidence type="ECO:0000256" key="3">
    <source>
        <dbReference type="SAM" id="SignalP"/>
    </source>
</evidence>
<feature type="region of interest" description="Disordered" evidence="1">
    <location>
        <begin position="65"/>
        <end position="94"/>
    </location>
</feature>
<evidence type="ECO:0000313" key="5">
    <source>
        <dbReference type="Proteomes" id="UP001279410"/>
    </source>
</evidence>
<evidence type="ECO:0008006" key="6">
    <source>
        <dbReference type="Google" id="ProtNLM"/>
    </source>
</evidence>
<keyword evidence="2" id="KW-0812">Transmembrane</keyword>
<feature type="chain" id="PRO_5042094766" description="FXYD domain-containing ion transport regulator" evidence="3">
    <location>
        <begin position="25"/>
        <end position="94"/>
    </location>
</feature>
<comment type="caution">
    <text evidence="4">The sequence shown here is derived from an EMBL/GenBank/DDBJ whole genome shotgun (WGS) entry which is preliminary data.</text>
</comment>
<accession>A0AAD3N0I0</accession>
<organism evidence="4 5">
    <name type="scientific">Lates japonicus</name>
    <name type="common">Japanese lates</name>
    <dbReference type="NCBI Taxonomy" id="270547"/>
    <lineage>
        <taxon>Eukaryota</taxon>
        <taxon>Metazoa</taxon>
        <taxon>Chordata</taxon>
        <taxon>Craniata</taxon>
        <taxon>Vertebrata</taxon>
        <taxon>Euteleostomi</taxon>
        <taxon>Actinopterygii</taxon>
        <taxon>Neopterygii</taxon>
        <taxon>Teleostei</taxon>
        <taxon>Neoteleostei</taxon>
        <taxon>Acanthomorphata</taxon>
        <taxon>Carangaria</taxon>
        <taxon>Carangaria incertae sedis</taxon>
        <taxon>Centropomidae</taxon>
        <taxon>Lates</taxon>
    </lineage>
</organism>
<evidence type="ECO:0000256" key="2">
    <source>
        <dbReference type="SAM" id="Phobius"/>
    </source>
</evidence>
<dbReference type="Proteomes" id="UP001279410">
    <property type="component" value="Unassembled WGS sequence"/>
</dbReference>
<sequence length="94" mass="10414">MRPNRCLTFLRVSIFVVLVFTVDADTQDIFWSFVYRVAGIMLFVIIVIAIYVTPKRGCKGVCCAGGSKTPPDPPEPSYPASSNGHIYENNESIL</sequence>
<dbReference type="AlphaFoldDB" id="A0AAD3N0I0"/>
<evidence type="ECO:0000313" key="4">
    <source>
        <dbReference type="EMBL" id="GLD63386.1"/>
    </source>
</evidence>